<dbReference type="RefSeq" id="WP_020001835.1">
    <property type="nucleotide sequence ID" value="NZ_CP192217.1"/>
</dbReference>
<gene>
    <name evidence="2" type="ORF">AB2Z07_01705</name>
    <name evidence="3" type="ORF">SAMN05660830_00710</name>
</gene>
<dbReference type="AlphaFoldDB" id="A0A8G2F701"/>
<keyword evidence="1" id="KW-0472">Membrane</keyword>
<organism evidence="3 4">
    <name type="scientific">Halodesulfovibrio aestuarii</name>
    <dbReference type="NCBI Taxonomy" id="126333"/>
    <lineage>
        <taxon>Bacteria</taxon>
        <taxon>Pseudomonadati</taxon>
        <taxon>Thermodesulfobacteriota</taxon>
        <taxon>Desulfovibrionia</taxon>
        <taxon>Desulfovibrionales</taxon>
        <taxon>Desulfovibrionaceae</taxon>
        <taxon>Halodesulfovibrio</taxon>
    </lineage>
</organism>
<evidence type="ECO:0000313" key="5">
    <source>
        <dbReference type="Proteomes" id="UP001568358"/>
    </source>
</evidence>
<dbReference type="Proteomes" id="UP001568358">
    <property type="component" value="Unassembled WGS sequence"/>
</dbReference>
<keyword evidence="1" id="KW-1133">Transmembrane helix</keyword>
<dbReference type="EMBL" id="FQZR01000002">
    <property type="protein sequence ID" value="SHI70146.1"/>
    <property type="molecule type" value="Genomic_DNA"/>
</dbReference>
<keyword evidence="5" id="KW-1185">Reference proteome</keyword>
<evidence type="ECO:0000256" key="1">
    <source>
        <dbReference type="SAM" id="Phobius"/>
    </source>
</evidence>
<reference evidence="2 5" key="2">
    <citation type="submission" date="2024-07" db="EMBL/GenBank/DDBJ databases">
        <title>Active virus-host system and metabolic interactions in a Lokiarchaeon culture.</title>
        <authorList>
            <person name="Ponce Toledo R.I."/>
            <person name="Rodrigues Oliveira T."/>
            <person name="Schleper C."/>
        </authorList>
    </citation>
    <scope>NUCLEOTIDE SEQUENCE [LARGE SCALE GENOMIC DNA]</scope>
    <source>
        <strain evidence="2 5">B35</strain>
    </source>
</reference>
<feature type="transmembrane region" description="Helical" evidence="1">
    <location>
        <begin position="6"/>
        <end position="23"/>
    </location>
</feature>
<evidence type="ECO:0000313" key="2">
    <source>
        <dbReference type="EMBL" id="MEZ6852256.1"/>
    </source>
</evidence>
<evidence type="ECO:0000313" key="3">
    <source>
        <dbReference type="EMBL" id="SHI70146.1"/>
    </source>
</evidence>
<dbReference type="EMBL" id="JBFSOO010000001">
    <property type="protein sequence ID" value="MEZ6852256.1"/>
    <property type="molecule type" value="Genomic_DNA"/>
</dbReference>
<proteinExistence type="predicted"/>
<keyword evidence="1" id="KW-0812">Transmembrane</keyword>
<name>A0A8G2F701_9BACT</name>
<comment type="caution">
    <text evidence="3">The sequence shown here is derived from an EMBL/GenBank/DDBJ whole genome shotgun (WGS) entry which is preliminary data.</text>
</comment>
<evidence type="ECO:0000313" key="4">
    <source>
        <dbReference type="Proteomes" id="UP000184001"/>
    </source>
</evidence>
<protein>
    <submittedName>
        <fullName evidence="3">Uncharacterized protein</fullName>
    </submittedName>
</protein>
<dbReference type="Proteomes" id="UP000184001">
    <property type="component" value="Unassembled WGS sequence"/>
</dbReference>
<sequence>MKGNRIYLIFTAACIAGGVYMFHPEFIRKYLDTVVVVFAALMYFLFVRPWLKQKLAVNKKDDATEDKKSE</sequence>
<accession>A0A8G2F701</accession>
<reference evidence="3 4" key="1">
    <citation type="submission" date="2016-11" db="EMBL/GenBank/DDBJ databases">
        <authorList>
            <person name="Varghese N."/>
            <person name="Submissions S."/>
        </authorList>
    </citation>
    <scope>NUCLEOTIDE SEQUENCE [LARGE SCALE GENOMIC DNA]</scope>
    <source>
        <strain evidence="3 4">DSM 17919</strain>
    </source>
</reference>
<feature type="transmembrane region" description="Helical" evidence="1">
    <location>
        <begin position="30"/>
        <end position="51"/>
    </location>
</feature>